<evidence type="ECO:0000259" key="5">
    <source>
        <dbReference type="PROSITE" id="PS50893"/>
    </source>
</evidence>
<feature type="region of interest" description="Disordered" evidence="4">
    <location>
        <begin position="249"/>
        <end position="271"/>
    </location>
</feature>
<dbReference type="InterPro" id="IPR050611">
    <property type="entry name" value="ABCF"/>
</dbReference>
<accession>A0ABM8UNP5</accession>
<dbReference type="RefSeq" id="WP_215233161.1">
    <property type="nucleotide sequence ID" value="NZ_CAJRAU010000002.1"/>
</dbReference>
<evidence type="ECO:0000256" key="1">
    <source>
        <dbReference type="ARBA" id="ARBA00022737"/>
    </source>
</evidence>
<dbReference type="PANTHER" id="PTHR19211">
    <property type="entry name" value="ATP-BINDING TRANSPORT PROTEIN-RELATED"/>
    <property type="match status" value="1"/>
</dbReference>
<dbReference type="InterPro" id="IPR003593">
    <property type="entry name" value="AAA+_ATPase"/>
</dbReference>
<dbReference type="InterPro" id="IPR017871">
    <property type="entry name" value="ABC_transporter-like_CS"/>
</dbReference>
<keyword evidence="7" id="KW-1185">Reference proteome</keyword>
<gene>
    <name evidence="6" type="primary">ybiT_2</name>
    <name evidence="6" type="ORF">DYBT9623_01802</name>
</gene>
<comment type="caution">
    <text evidence="6">The sequence shown here is derived from an EMBL/GenBank/DDBJ whole genome shotgun (WGS) entry which is preliminary data.</text>
</comment>
<keyword evidence="1" id="KW-0677">Repeat</keyword>
<organism evidence="6 7">
    <name type="scientific">Dyadobacter linearis</name>
    <dbReference type="NCBI Taxonomy" id="2823330"/>
    <lineage>
        <taxon>Bacteria</taxon>
        <taxon>Pseudomonadati</taxon>
        <taxon>Bacteroidota</taxon>
        <taxon>Cytophagia</taxon>
        <taxon>Cytophagales</taxon>
        <taxon>Spirosomataceae</taxon>
        <taxon>Dyadobacter</taxon>
    </lineage>
</organism>
<keyword evidence="2" id="KW-0547">Nucleotide-binding</keyword>
<protein>
    <submittedName>
        <fullName evidence="6">ABC transporter ATP-binding protein YbiT</fullName>
    </submittedName>
</protein>
<dbReference type="PROSITE" id="PS50893">
    <property type="entry name" value="ABC_TRANSPORTER_2"/>
    <property type="match status" value="2"/>
</dbReference>
<dbReference type="PANTHER" id="PTHR19211:SF6">
    <property type="entry name" value="BLL7188 PROTEIN"/>
    <property type="match status" value="1"/>
</dbReference>
<sequence>MLFLQDVAYAHPNGDLLFAQIDLSIHKNDKVSLIGHNGSGKSTLLKLMAGILQPTSGNVKSDSKPYYVPQITGRLHDLTVAQALGIDHKINSLKDILAGNVTEKNLAIIGDDWGIEERYQKAFSHWQIPELDLEQAMDTLSGGQKTKVYLAGILIHSPAIVLMDEPSNHLDQVARQMLYEYVENTSNTLVIVSHDKQLLNIPQTVYELSQHGIKLYGGNYDFYFEQKHIENEALSHDIRSKEKALRKAKELEKETMERQQKLDARGKRKQEKAGLPRILMNSMRNDAEKSTARIKDIHTEKTGAIAREVSQLRSERLDAGKMKIDFDHSGLHKGKILVKAEQVNFSYLERNLWTTPLNCQITSGERIAIKGRNGSGKTTLIKLILGQSQPTEGAIDSANIKTIYIDQEYSLIDNSLTVYQQVQHFNSGALQEHEIKIRLNRYLFGQTEWTKPCSALSGGEKMRLVLCLLAIANQAPDMIILDEPTNNLDIQNTEILTNAFHGYEGTLLVISHDVIFLNEIGITRTIDLDLTAGHTSMDQYVD</sequence>
<dbReference type="InterPro" id="IPR027417">
    <property type="entry name" value="P-loop_NTPase"/>
</dbReference>
<evidence type="ECO:0000256" key="4">
    <source>
        <dbReference type="SAM" id="MobiDB-lite"/>
    </source>
</evidence>
<dbReference type="SMART" id="SM00382">
    <property type="entry name" value="AAA"/>
    <property type="match status" value="2"/>
</dbReference>
<dbReference type="SUPFAM" id="SSF52540">
    <property type="entry name" value="P-loop containing nucleoside triphosphate hydrolases"/>
    <property type="match status" value="2"/>
</dbReference>
<evidence type="ECO:0000313" key="6">
    <source>
        <dbReference type="EMBL" id="CAG5069067.1"/>
    </source>
</evidence>
<proteinExistence type="predicted"/>
<dbReference type="PROSITE" id="PS00211">
    <property type="entry name" value="ABC_TRANSPORTER_1"/>
    <property type="match status" value="1"/>
</dbReference>
<reference evidence="6 7" key="1">
    <citation type="submission" date="2021-04" db="EMBL/GenBank/DDBJ databases">
        <authorList>
            <person name="Rodrigo-Torres L."/>
            <person name="Arahal R. D."/>
            <person name="Lucena T."/>
        </authorList>
    </citation>
    <scope>NUCLEOTIDE SEQUENCE [LARGE SCALE GENOMIC DNA]</scope>
    <source>
        <strain evidence="6 7">CECT 9623</strain>
    </source>
</reference>
<feature type="domain" description="ABC transporter" evidence="5">
    <location>
        <begin position="338"/>
        <end position="542"/>
    </location>
</feature>
<name>A0ABM8UNP5_9BACT</name>
<dbReference type="Gene3D" id="3.40.50.300">
    <property type="entry name" value="P-loop containing nucleotide triphosphate hydrolases"/>
    <property type="match status" value="2"/>
</dbReference>
<dbReference type="CDD" id="cd03221">
    <property type="entry name" value="ABCF_EF-3"/>
    <property type="match status" value="2"/>
</dbReference>
<keyword evidence="3 6" id="KW-0067">ATP-binding</keyword>
<dbReference type="EMBL" id="CAJRAU010000002">
    <property type="protein sequence ID" value="CAG5069067.1"/>
    <property type="molecule type" value="Genomic_DNA"/>
</dbReference>
<dbReference type="InterPro" id="IPR003439">
    <property type="entry name" value="ABC_transporter-like_ATP-bd"/>
</dbReference>
<dbReference type="Proteomes" id="UP000679725">
    <property type="component" value="Unassembled WGS sequence"/>
</dbReference>
<feature type="compositionally biased region" description="Basic and acidic residues" evidence="4">
    <location>
        <begin position="249"/>
        <end position="265"/>
    </location>
</feature>
<dbReference type="Pfam" id="PF00005">
    <property type="entry name" value="ABC_tran"/>
    <property type="match status" value="2"/>
</dbReference>
<feature type="domain" description="ABC transporter" evidence="5">
    <location>
        <begin position="2"/>
        <end position="242"/>
    </location>
</feature>
<evidence type="ECO:0000313" key="7">
    <source>
        <dbReference type="Proteomes" id="UP000679725"/>
    </source>
</evidence>
<evidence type="ECO:0000256" key="2">
    <source>
        <dbReference type="ARBA" id="ARBA00022741"/>
    </source>
</evidence>
<dbReference type="GO" id="GO:0005524">
    <property type="term" value="F:ATP binding"/>
    <property type="evidence" value="ECO:0007669"/>
    <property type="project" value="UniProtKB-KW"/>
</dbReference>
<evidence type="ECO:0000256" key="3">
    <source>
        <dbReference type="ARBA" id="ARBA00022840"/>
    </source>
</evidence>